<reference evidence="1 2" key="1">
    <citation type="journal article" date="2020" name="Nature">
        <title>Six reference-quality genomes reveal evolution of bat adaptations.</title>
        <authorList>
            <person name="Jebb D."/>
            <person name="Huang Z."/>
            <person name="Pippel M."/>
            <person name="Hughes G.M."/>
            <person name="Lavrichenko K."/>
            <person name="Devanna P."/>
            <person name="Winkler S."/>
            <person name="Jermiin L.S."/>
            <person name="Skirmuntt E.C."/>
            <person name="Katzourakis A."/>
            <person name="Burkitt-Gray L."/>
            <person name="Ray D.A."/>
            <person name="Sullivan K.A.M."/>
            <person name="Roscito J.G."/>
            <person name="Kirilenko B.M."/>
            <person name="Davalos L.M."/>
            <person name="Corthals A.P."/>
            <person name="Power M.L."/>
            <person name="Jones G."/>
            <person name="Ransome R.D."/>
            <person name="Dechmann D.K.N."/>
            <person name="Locatelli A.G."/>
            <person name="Puechmaille S.J."/>
            <person name="Fedrigo O."/>
            <person name="Jarvis E.D."/>
            <person name="Hiller M."/>
            <person name="Vernes S.C."/>
            <person name="Myers E.W."/>
            <person name="Teeling E.C."/>
        </authorList>
    </citation>
    <scope>NUCLEOTIDE SEQUENCE [LARGE SCALE GENOMIC DNA]</scope>
    <source>
        <strain evidence="1">MRhiFer1</strain>
        <tissue evidence="1">Lung</tissue>
    </source>
</reference>
<dbReference type="InterPro" id="IPR053270">
    <property type="entry name" value="Fv1_restriction_factor"/>
</dbReference>
<gene>
    <name evidence="1" type="ORF">mRhiFer1_008377</name>
</gene>
<organism evidence="1 2">
    <name type="scientific">Rhinolophus ferrumequinum</name>
    <name type="common">Greater horseshoe bat</name>
    <dbReference type="NCBI Taxonomy" id="59479"/>
    <lineage>
        <taxon>Eukaryota</taxon>
        <taxon>Metazoa</taxon>
        <taxon>Chordata</taxon>
        <taxon>Craniata</taxon>
        <taxon>Vertebrata</taxon>
        <taxon>Euteleostomi</taxon>
        <taxon>Mammalia</taxon>
        <taxon>Eutheria</taxon>
        <taxon>Laurasiatheria</taxon>
        <taxon>Chiroptera</taxon>
        <taxon>Yinpterochiroptera</taxon>
        <taxon>Rhinolophoidea</taxon>
        <taxon>Rhinolophidae</taxon>
        <taxon>Rhinolophinae</taxon>
        <taxon>Rhinolophus</taxon>
    </lineage>
</organism>
<name>A0A7J7VEF2_RHIFE</name>
<evidence type="ECO:0000313" key="1">
    <source>
        <dbReference type="EMBL" id="KAF6323400.1"/>
    </source>
</evidence>
<dbReference type="GO" id="GO:0009615">
    <property type="term" value="P:response to virus"/>
    <property type="evidence" value="ECO:0007669"/>
    <property type="project" value="TreeGrafter"/>
</dbReference>
<accession>A0A7J7VEF2</accession>
<sequence length="198" mass="22184">MDGSLASVERDLQVLAEWLPEEVKAQVWNQQPWGEALEARDRQREEVLTRVPHNSEETLAGITQVWDHVSRWEALEAWVHLLEDEPHNGDCEAEVDDASGDNVALNCHARPILKQKVKHEKHLGPGDIAAGNPAVTEFTTYTPYTPTELQELGRRCQQRPGEPISAWLLCLWNEGADSILCSPGEMEKLAFVMGLSSL</sequence>
<comment type="caution">
    <text evidence="1">The sequence shown here is derived from an EMBL/GenBank/DDBJ whole genome shotgun (WGS) entry which is preliminary data.</text>
</comment>
<dbReference type="PANTHER" id="PTHR48195:SF1">
    <property type="entry name" value="RIKEN CDNA 2410002F23 GENE"/>
    <property type="match status" value="1"/>
</dbReference>
<proteinExistence type="predicted"/>
<dbReference type="PANTHER" id="PTHR48195">
    <property type="entry name" value="FRIEND VIRUS SUSCEPTIBILITY PROTEIN 1"/>
    <property type="match status" value="1"/>
</dbReference>
<dbReference type="Proteomes" id="UP000585614">
    <property type="component" value="Unassembled WGS sequence"/>
</dbReference>
<dbReference type="EMBL" id="JACAGC010000013">
    <property type="protein sequence ID" value="KAF6323400.1"/>
    <property type="molecule type" value="Genomic_DNA"/>
</dbReference>
<evidence type="ECO:0000313" key="2">
    <source>
        <dbReference type="Proteomes" id="UP000585614"/>
    </source>
</evidence>
<protein>
    <submittedName>
        <fullName evidence="1">Uncharacterized protein</fullName>
    </submittedName>
</protein>
<dbReference type="AlphaFoldDB" id="A0A7J7VEF2"/>
<dbReference type="GO" id="GO:0005794">
    <property type="term" value="C:Golgi apparatus"/>
    <property type="evidence" value="ECO:0007669"/>
    <property type="project" value="TreeGrafter"/>
</dbReference>